<dbReference type="EMBL" id="WJQU01000003">
    <property type="protein sequence ID" value="KAJ6638172.1"/>
    <property type="molecule type" value="Genomic_DNA"/>
</dbReference>
<reference evidence="5" key="1">
    <citation type="submission" date="2022-07" db="EMBL/GenBank/DDBJ databases">
        <authorList>
            <person name="Trinca V."/>
            <person name="Uliana J.V.C."/>
            <person name="Torres T.T."/>
            <person name="Ward R.J."/>
            <person name="Monesi N."/>
        </authorList>
    </citation>
    <scope>NUCLEOTIDE SEQUENCE</scope>
    <source>
        <strain evidence="5">HSMRA1968</strain>
        <tissue evidence="5">Whole embryos</tissue>
    </source>
</reference>
<dbReference type="Gene3D" id="3.90.280.10">
    <property type="entry name" value="PEBP-like"/>
    <property type="match status" value="1"/>
</dbReference>
<dbReference type="GO" id="GO:0099590">
    <property type="term" value="P:neurotransmitter receptor internalization"/>
    <property type="evidence" value="ECO:0007669"/>
    <property type="project" value="TreeGrafter"/>
</dbReference>
<dbReference type="Gene3D" id="2.40.128.20">
    <property type="match status" value="1"/>
</dbReference>
<dbReference type="InterPro" id="IPR036610">
    <property type="entry name" value="PEBP-like_sf"/>
</dbReference>
<protein>
    <submittedName>
        <fullName evidence="5">Protein D1</fullName>
    </submittedName>
</protein>
<dbReference type="PRINTS" id="PR00178">
    <property type="entry name" value="FATTYACIDBP"/>
</dbReference>
<dbReference type="CDD" id="cd00866">
    <property type="entry name" value="PEBP_euk"/>
    <property type="match status" value="1"/>
</dbReference>
<evidence type="ECO:0000256" key="2">
    <source>
        <dbReference type="SAM" id="MobiDB-lite"/>
    </source>
</evidence>
<evidence type="ECO:0000313" key="6">
    <source>
        <dbReference type="Proteomes" id="UP001151699"/>
    </source>
</evidence>
<dbReference type="Pfam" id="PF01161">
    <property type="entry name" value="PBP"/>
    <property type="match status" value="1"/>
</dbReference>
<dbReference type="GO" id="GO:0005245">
    <property type="term" value="F:voltage-gated calcium channel activity"/>
    <property type="evidence" value="ECO:0007669"/>
    <property type="project" value="TreeGrafter"/>
</dbReference>
<dbReference type="InterPro" id="IPR051072">
    <property type="entry name" value="CACNG_subunit"/>
</dbReference>
<feature type="transmembrane region" description="Helical" evidence="3">
    <location>
        <begin position="365"/>
        <end position="389"/>
    </location>
</feature>
<dbReference type="Proteomes" id="UP001151699">
    <property type="component" value="Chromosome X"/>
</dbReference>
<feature type="region of interest" description="Disordered" evidence="2">
    <location>
        <begin position="504"/>
        <end position="528"/>
    </location>
</feature>
<dbReference type="GO" id="GO:0051968">
    <property type="term" value="P:positive regulation of synaptic transmission, glutamatergic"/>
    <property type="evidence" value="ECO:0007669"/>
    <property type="project" value="TreeGrafter"/>
</dbReference>
<dbReference type="PROSITE" id="PS01220">
    <property type="entry name" value="PBP"/>
    <property type="match status" value="1"/>
</dbReference>
<accession>A0A9Q0MX16</accession>
<feature type="compositionally biased region" description="Basic and acidic residues" evidence="2">
    <location>
        <begin position="512"/>
        <end position="527"/>
    </location>
</feature>
<dbReference type="InterPro" id="IPR000463">
    <property type="entry name" value="Fatty_acid-bd"/>
</dbReference>
<feature type="transmembrane region" description="Helical" evidence="3">
    <location>
        <begin position="182"/>
        <end position="200"/>
    </location>
</feature>
<dbReference type="InterPro" id="IPR001858">
    <property type="entry name" value="Phosphatidylethanolamine-bd_CS"/>
</dbReference>
<keyword evidence="3" id="KW-1133">Transmembrane helix</keyword>
<dbReference type="OrthoDB" id="9990458at2759"/>
<dbReference type="SUPFAM" id="SSF49777">
    <property type="entry name" value="PEBP-like"/>
    <property type="match status" value="1"/>
</dbReference>
<dbReference type="SUPFAM" id="SSF50814">
    <property type="entry name" value="Lipocalins"/>
    <property type="match status" value="1"/>
</dbReference>
<name>A0A9Q0MX16_9DIPT</name>
<dbReference type="Gene3D" id="1.20.140.150">
    <property type="match status" value="1"/>
</dbReference>
<dbReference type="GO" id="GO:0098943">
    <property type="term" value="P:neurotransmitter receptor transport, postsynaptic endosome to lysosome"/>
    <property type="evidence" value="ECO:0007669"/>
    <property type="project" value="TreeGrafter"/>
</dbReference>
<dbReference type="GO" id="GO:0008289">
    <property type="term" value="F:lipid binding"/>
    <property type="evidence" value="ECO:0007669"/>
    <property type="project" value="InterPro"/>
</dbReference>
<dbReference type="GO" id="GO:0098839">
    <property type="term" value="C:postsynaptic density membrane"/>
    <property type="evidence" value="ECO:0007669"/>
    <property type="project" value="TreeGrafter"/>
</dbReference>
<dbReference type="GO" id="GO:0032281">
    <property type="term" value="C:AMPA glutamate receptor complex"/>
    <property type="evidence" value="ECO:0007669"/>
    <property type="project" value="TreeGrafter"/>
</dbReference>
<dbReference type="PANTHER" id="PTHR12107:SF0">
    <property type="entry name" value="STARGAZIN (MAMMALIAN CALCIUM CHANNEL) HOMOLOG"/>
    <property type="match status" value="1"/>
</dbReference>
<dbReference type="InterPro" id="IPR008914">
    <property type="entry name" value="PEBP"/>
</dbReference>
<comment type="similarity">
    <text evidence="1">Belongs to the phosphatidylethanolamine-binding protein family.</text>
</comment>
<keyword evidence="4" id="KW-0732">Signal</keyword>
<dbReference type="GO" id="GO:0098970">
    <property type="term" value="P:postsynaptic neurotransmitter receptor diffusion trapping"/>
    <property type="evidence" value="ECO:0007669"/>
    <property type="project" value="TreeGrafter"/>
</dbReference>
<gene>
    <name evidence="5" type="primary">D1</name>
    <name evidence="5" type="ORF">Bhyg_10905</name>
</gene>
<organism evidence="5 6">
    <name type="scientific">Pseudolycoriella hygida</name>
    <dbReference type="NCBI Taxonomy" id="35572"/>
    <lineage>
        <taxon>Eukaryota</taxon>
        <taxon>Metazoa</taxon>
        <taxon>Ecdysozoa</taxon>
        <taxon>Arthropoda</taxon>
        <taxon>Hexapoda</taxon>
        <taxon>Insecta</taxon>
        <taxon>Pterygota</taxon>
        <taxon>Neoptera</taxon>
        <taxon>Endopterygota</taxon>
        <taxon>Diptera</taxon>
        <taxon>Nematocera</taxon>
        <taxon>Sciaroidea</taxon>
        <taxon>Sciaridae</taxon>
        <taxon>Pseudolycoriella</taxon>
    </lineage>
</organism>
<evidence type="ECO:0000256" key="1">
    <source>
        <dbReference type="ARBA" id="ARBA00007091"/>
    </source>
</evidence>
<comment type="caution">
    <text evidence="5">The sequence shown here is derived from an EMBL/GenBank/DDBJ whole genome shotgun (WGS) entry which is preliminary data.</text>
</comment>
<sequence length="798" mass="91524">MRCAFSLISFLFCFTIVTAADVKQQPKAAGNPSLWTDINVKEPAAQIRVEYKNNGKVSNVTPGATLEKIVTGPAPKLSWSLEKNTKYALVMIDPDAPSRKEPIKRSWLHWLAVNLEKSTIPHEKTLVHYNGPTPPKGSGLHRYVFLVFKQSRDFDDKVQNEIRNKYKDNASNRDAITRSTPFFIVSGIVLLISYIVLIIAMCSHRHSLYFFTSGILFIISVWHGKRYKMTASENFSEYLKAFGVGFVARNLISRLTPTFELRKNGSDYTIIESTSIRSVEFTFQLDNEFTEPMMSGRKIQSIISMDGNKMIHKQFLEPQSTIVRLLMLIGLIGLISTFKAEIGSKLRPRSSLQPPLFTFRYGQSFFLYVIGFISTEFVGVLNVFLYISLQQIGREKMMTCFLYPRTPEKIKDLDLNIKQFNGGGSGIGSAMNYNCKKHPALPNGYYSPFTQRRYFFEKSQNCSLHTKNLAKSLNELYIEPAPKFSPFDLPNEFPLTRSVSTTTDIYSTNSKSNDRDSQKKSSSRDSLNDMCGITKGILSSAKRTKSKDELFNEFCERAGNRPKPKDIYLIEYDQLDDNKSIYIVDNYASLKNRRNSFAPSNIRKSNLFNSQTSLKDINNKSYPKNFFDLEYDHRQLNNRFDNNYFQQNNSNRSLYQSRTLPRDFLKRNLEFVDDFSTRRVSASGVYMPNKEQQYNDYYKKSYDALASRNSRQRDAYAGDDTLSVHWPNAIPASPSSFSTRSQFQARAKSLYPQMYYQESPSGSEDFGTFDLDKIENDRRKSHASLFEIDFDSKNGTAV</sequence>
<evidence type="ECO:0000256" key="4">
    <source>
        <dbReference type="SAM" id="SignalP"/>
    </source>
</evidence>
<dbReference type="AlphaFoldDB" id="A0A9Q0MX16"/>
<dbReference type="InterPro" id="IPR012674">
    <property type="entry name" value="Calycin"/>
</dbReference>
<keyword evidence="3" id="KW-0812">Transmembrane</keyword>
<dbReference type="GO" id="GO:0016247">
    <property type="term" value="F:channel regulator activity"/>
    <property type="evidence" value="ECO:0007669"/>
    <property type="project" value="TreeGrafter"/>
</dbReference>
<keyword evidence="3" id="KW-0472">Membrane</keyword>
<evidence type="ECO:0000313" key="5">
    <source>
        <dbReference type="EMBL" id="KAJ6638172.1"/>
    </source>
</evidence>
<feature type="transmembrane region" description="Helical" evidence="3">
    <location>
        <begin position="207"/>
        <end position="223"/>
    </location>
</feature>
<feature type="signal peptide" evidence="4">
    <location>
        <begin position="1"/>
        <end position="19"/>
    </location>
</feature>
<feature type="chain" id="PRO_5040273541" evidence="4">
    <location>
        <begin position="20"/>
        <end position="798"/>
    </location>
</feature>
<proteinExistence type="inferred from homology"/>
<keyword evidence="6" id="KW-1185">Reference proteome</keyword>
<dbReference type="GO" id="GO:0019226">
    <property type="term" value="P:transmission of nerve impulse"/>
    <property type="evidence" value="ECO:0007669"/>
    <property type="project" value="TreeGrafter"/>
</dbReference>
<evidence type="ECO:0000256" key="3">
    <source>
        <dbReference type="SAM" id="Phobius"/>
    </source>
</evidence>
<dbReference type="InterPro" id="IPR035810">
    <property type="entry name" value="PEBP_euk"/>
</dbReference>
<dbReference type="PANTHER" id="PTHR12107">
    <property type="entry name" value="VOLTAGE-DEPENDENT CALCIUM CHANNEL GAMMA SUBUNIT"/>
    <property type="match status" value="1"/>
</dbReference>